<sequence>MFKKKPSTLVSTLRKSKDKSNSLLPSTVERSEVRRGGKVYEPPVVDSSTGIYIHNISESASTSSEDSTSNIPYSSFPLTILLILIEAILVTIPFITCTIAPFSINPMFGPYPTTLDAWGAKNAYKMIVDGEWERLITPIFLHAGLIHFVSNVVIQMDQCKQYESEWGSLLYGVIYVCSGVCGNLMSSVFKPGVLGVGASGAIMGVLGARVGEGLVKFNDSDGGIVDLSDTVCSIIVVMALSFVPFVDWPAHLGGAVSGVSLGIVFFSWLSWKGGKYKRRHKCKCFSIFVGIATFLGITTCISMLFLVNWSQYEELDDVCGHFEAYYAQFGEEFVCECDGNRAADYWNKYNNNDD</sequence>
<evidence type="ECO:0000256" key="11">
    <source>
        <dbReference type="RuleBase" id="RU362115"/>
    </source>
</evidence>
<keyword evidence="6 11" id="KW-0812">Transmembrane</keyword>
<comment type="similarity">
    <text evidence="3 11">Belongs to the peptidase S54 family.</text>
</comment>
<dbReference type="GO" id="GO:0016020">
    <property type="term" value="C:membrane"/>
    <property type="evidence" value="ECO:0007669"/>
    <property type="project" value="UniProtKB-SubCell"/>
</dbReference>
<feature type="domain" description="Peptidase S54 rhomboid" evidence="13">
    <location>
        <begin position="130"/>
        <end position="267"/>
    </location>
</feature>
<evidence type="ECO:0000313" key="14">
    <source>
        <dbReference type="EMBL" id="GMH90613.1"/>
    </source>
</evidence>
<evidence type="ECO:0000256" key="3">
    <source>
        <dbReference type="ARBA" id="ARBA00009045"/>
    </source>
</evidence>
<accession>A0A9W7EUS0</accession>
<proteinExistence type="inferred from homology"/>
<dbReference type="Proteomes" id="UP001165085">
    <property type="component" value="Unassembled WGS sequence"/>
</dbReference>
<gene>
    <name evidence="14" type="ORF">TrST_g4940</name>
</gene>
<keyword evidence="15" id="KW-1185">Reference proteome</keyword>
<organism evidence="14 15">
    <name type="scientific">Triparma strigata</name>
    <dbReference type="NCBI Taxonomy" id="1606541"/>
    <lineage>
        <taxon>Eukaryota</taxon>
        <taxon>Sar</taxon>
        <taxon>Stramenopiles</taxon>
        <taxon>Ochrophyta</taxon>
        <taxon>Bolidophyceae</taxon>
        <taxon>Parmales</taxon>
        <taxon>Triparmaceae</taxon>
        <taxon>Triparma</taxon>
    </lineage>
</organism>
<dbReference type="InterPro" id="IPR022764">
    <property type="entry name" value="Peptidase_S54_rhomboid_dom"/>
</dbReference>
<comment type="subcellular location">
    <subcellularLocation>
        <location evidence="2 11">Membrane</location>
        <topology evidence="2 11">Multi-pass membrane protein</topology>
    </subcellularLocation>
</comment>
<dbReference type="GO" id="GO:0004252">
    <property type="term" value="F:serine-type endopeptidase activity"/>
    <property type="evidence" value="ECO:0007669"/>
    <property type="project" value="InterPro"/>
</dbReference>
<dbReference type="PANTHER" id="PTHR22936:SF69">
    <property type="entry name" value="RHOMBOID-LIKE PROTEIN"/>
    <property type="match status" value="1"/>
</dbReference>
<name>A0A9W7EUS0_9STRA</name>
<comment type="catalytic activity">
    <reaction evidence="1 11">
        <text>Cleaves type-1 transmembrane domains using a catalytic dyad composed of serine and histidine that are contributed by different transmembrane domains.</text>
        <dbReference type="EC" id="3.4.21.105"/>
    </reaction>
</comment>
<evidence type="ECO:0000256" key="9">
    <source>
        <dbReference type="ARBA" id="ARBA00022989"/>
    </source>
</evidence>
<dbReference type="InterPro" id="IPR002610">
    <property type="entry name" value="Peptidase_S54_rhomboid-like"/>
</dbReference>
<feature type="region of interest" description="Disordered" evidence="12">
    <location>
        <begin position="1"/>
        <end position="30"/>
    </location>
</feature>
<dbReference type="PANTHER" id="PTHR22936">
    <property type="entry name" value="RHOMBOID-RELATED"/>
    <property type="match status" value="1"/>
</dbReference>
<reference evidence="15" key="1">
    <citation type="journal article" date="2023" name="Commun. Biol.">
        <title>Genome analysis of Parmales, the sister group of diatoms, reveals the evolutionary specialization of diatoms from phago-mixotrophs to photoautotrophs.</title>
        <authorList>
            <person name="Ban H."/>
            <person name="Sato S."/>
            <person name="Yoshikawa S."/>
            <person name="Yamada K."/>
            <person name="Nakamura Y."/>
            <person name="Ichinomiya M."/>
            <person name="Sato N."/>
            <person name="Blanc-Mathieu R."/>
            <person name="Endo H."/>
            <person name="Kuwata A."/>
            <person name="Ogata H."/>
        </authorList>
    </citation>
    <scope>NUCLEOTIDE SEQUENCE [LARGE SCALE GENOMIC DNA]</scope>
    <source>
        <strain evidence="15">NIES 3701</strain>
    </source>
</reference>
<dbReference type="EC" id="3.4.21.105" evidence="4"/>
<protein>
    <recommendedName>
        <fullName evidence="4">rhomboid protease</fullName>
        <ecNumber evidence="4">3.4.21.105</ecNumber>
    </recommendedName>
</protein>
<evidence type="ECO:0000256" key="5">
    <source>
        <dbReference type="ARBA" id="ARBA00022670"/>
    </source>
</evidence>
<feature type="transmembrane region" description="Helical" evidence="11">
    <location>
        <begin position="223"/>
        <end position="246"/>
    </location>
</feature>
<dbReference type="GO" id="GO:0006508">
    <property type="term" value="P:proteolysis"/>
    <property type="evidence" value="ECO:0007669"/>
    <property type="project" value="UniProtKB-KW"/>
</dbReference>
<dbReference type="Pfam" id="PF01694">
    <property type="entry name" value="Rhomboid"/>
    <property type="match status" value="1"/>
</dbReference>
<keyword evidence="5 11" id="KW-0645">Protease</keyword>
<feature type="transmembrane region" description="Helical" evidence="11">
    <location>
        <begin position="192"/>
        <end position="211"/>
    </location>
</feature>
<dbReference type="InterPro" id="IPR035952">
    <property type="entry name" value="Rhomboid-like_sf"/>
</dbReference>
<evidence type="ECO:0000256" key="1">
    <source>
        <dbReference type="ARBA" id="ARBA00000156"/>
    </source>
</evidence>
<keyword evidence="9 11" id="KW-1133">Transmembrane helix</keyword>
<keyword evidence="7 11" id="KW-0378">Hydrolase</keyword>
<evidence type="ECO:0000259" key="13">
    <source>
        <dbReference type="Pfam" id="PF01694"/>
    </source>
</evidence>
<comment type="function">
    <text evidence="11">Serine protease involved in intramembrane proteolysis.</text>
</comment>
<evidence type="ECO:0000256" key="6">
    <source>
        <dbReference type="ARBA" id="ARBA00022692"/>
    </source>
</evidence>
<comment type="caution">
    <text evidence="14">The sequence shown here is derived from an EMBL/GenBank/DDBJ whole genome shotgun (WGS) entry which is preliminary data.</text>
</comment>
<feature type="transmembrane region" description="Helical" evidence="11">
    <location>
        <begin position="166"/>
        <end position="186"/>
    </location>
</feature>
<dbReference type="OrthoDB" id="418595at2759"/>
<keyword evidence="10 11" id="KW-0472">Membrane</keyword>
<keyword evidence="8 11" id="KW-0720">Serine protease</keyword>
<evidence type="ECO:0000256" key="12">
    <source>
        <dbReference type="SAM" id="MobiDB-lite"/>
    </source>
</evidence>
<feature type="transmembrane region" description="Helical" evidence="11">
    <location>
        <begin position="252"/>
        <end position="271"/>
    </location>
</feature>
<dbReference type="SUPFAM" id="SSF144091">
    <property type="entry name" value="Rhomboid-like"/>
    <property type="match status" value="1"/>
</dbReference>
<evidence type="ECO:0000256" key="10">
    <source>
        <dbReference type="ARBA" id="ARBA00023136"/>
    </source>
</evidence>
<dbReference type="EMBL" id="BRXY01000374">
    <property type="protein sequence ID" value="GMH90613.1"/>
    <property type="molecule type" value="Genomic_DNA"/>
</dbReference>
<feature type="transmembrane region" description="Helical" evidence="11">
    <location>
        <begin position="78"/>
        <end position="104"/>
    </location>
</feature>
<evidence type="ECO:0000256" key="2">
    <source>
        <dbReference type="ARBA" id="ARBA00004141"/>
    </source>
</evidence>
<evidence type="ECO:0000256" key="4">
    <source>
        <dbReference type="ARBA" id="ARBA00013039"/>
    </source>
</evidence>
<dbReference type="AlphaFoldDB" id="A0A9W7EUS0"/>
<feature type="transmembrane region" description="Helical" evidence="11">
    <location>
        <begin position="283"/>
        <end position="307"/>
    </location>
</feature>
<dbReference type="Gene3D" id="1.20.1540.10">
    <property type="entry name" value="Rhomboid-like"/>
    <property type="match status" value="1"/>
</dbReference>
<evidence type="ECO:0000313" key="15">
    <source>
        <dbReference type="Proteomes" id="UP001165085"/>
    </source>
</evidence>
<evidence type="ECO:0000256" key="7">
    <source>
        <dbReference type="ARBA" id="ARBA00022801"/>
    </source>
</evidence>
<evidence type="ECO:0000256" key="8">
    <source>
        <dbReference type="ARBA" id="ARBA00022825"/>
    </source>
</evidence>
<feature type="transmembrane region" description="Helical" evidence="11">
    <location>
        <begin position="135"/>
        <end position="154"/>
    </location>
</feature>